<dbReference type="PROSITE" id="PS50111">
    <property type="entry name" value="CHEMOTAXIS_TRANSDUC_2"/>
    <property type="match status" value="1"/>
</dbReference>
<feature type="transmembrane region" description="Helical" evidence="3">
    <location>
        <begin position="114"/>
        <end position="136"/>
    </location>
</feature>
<comment type="caution">
    <text evidence="5">The sequence shown here is derived from an EMBL/GenBank/DDBJ whole genome shotgun (WGS) entry which is preliminary data.</text>
</comment>
<evidence type="ECO:0000256" key="1">
    <source>
        <dbReference type="ARBA" id="ARBA00023224"/>
    </source>
</evidence>
<sequence length="495" mass="54448">MKTKSIGYDLKRVSKVNLFVIFGAGLIILLEGLIYNGANHIFFENVIKIFIILGINTALYFVPIKEQIKGGVFSIVMSTVALQSNMEQTSIGSFMLMMLAFSMSALYFQKELVLIVGGFIDIVIIISYTINPLAMANSTNAASGLTRILVYFNVAIILIFFLTKWGRDLVNSVMKKEEETGELLEKLKFTLNKVNDVSEVFDVDLIRFSENIASIKKSNDTIMVSMTEVTSGAQEQAVNIGEINNNMINATELLTEGKQLSDSVAKISCEMGMSVNEGSEKINHVNNQMETINKSVNTALETVGALESSINEISHFLQGITEIAEQTNLLALNASIEAARAGENGKGFAVVADEVKKLAYESAEKVSSINKITKDITEKMNLASAEVKNGVSAIEIGNALISDVTNFFNQLKDTFNKQNEMLKDQTEKTQKVFGNFLKMSNEVESISSISEQNSAANEEFLASLEVQNVDMSNMLVGVGNINKKWNELKEILENS</sequence>
<dbReference type="RefSeq" id="WP_036945687.1">
    <property type="nucleotide sequence ID" value="NZ_JQKC01000067.1"/>
</dbReference>
<feature type="domain" description="Methyl-accepting transducer" evidence="4">
    <location>
        <begin position="211"/>
        <end position="468"/>
    </location>
</feature>
<dbReference type="SMART" id="SM00283">
    <property type="entry name" value="MA"/>
    <property type="match status" value="1"/>
</dbReference>
<organism evidence="5 6">
    <name type="scientific">Pseudobacteroides cellulosolvens ATCC 35603 = DSM 2933</name>
    <dbReference type="NCBI Taxonomy" id="398512"/>
    <lineage>
        <taxon>Bacteria</taxon>
        <taxon>Bacillati</taxon>
        <taxon>Bacillota</taxon>
        <taxon>Clostridia</taxon>
        <taxon>Eubacteriales</taxon>
        <taxon>Oscillospiraceae</taxon>
        <taxon>Pseudobacteroides</taxon>
    </lineage>
</organism>
<accession>A0A0L6JVY5</accession>
<dbReference type="PANTHER" id="PTHR32089:SF112">
    <property type="entry name" value="LYSOZYME-LIKE PROTEIN-RELATED"/>
    <property type="match status" value="1"/>
</dbReference>
<dbReference type="SUPFAM" id="SSF58104">
    <property type="entry name" value="Methyl-accepting chemotaxis protein (MCP) signaling domain"/>
    <property type="match status" value="1"/>
</dbReference>
<name>A0A0L6JVY5_9FIRM</name>
<evidence type="ECO:0000256" key="2">
    <source>
        <dbReference type="PROSITE-ProRule" id="PRU00284"/>
    </source>
</evidence>
<evidence type="ECO:0000313" key="5">
    <source>
        <dbReference type="EMBL" id="KNY29884.1"/>
    </source>
</evidence>
<dbReference type="AlphaFoldDB" id="A0A0L6JVY5"/>
<gene>
    <name evidence="5" type="ORF">Bccel_5161</name>
</gene>
<dbReference type="Proteomes" id="UP000036923">
    <property type="component" value="Unassembled WGS sequence"/>
</dbReference>
<dbReference type="OrthoDB" id="2542987at2"/>
<proteinExistence type="predicted"/>
<feature type="transmembrane region" description="Helical" evidence="3">
    <location>
        <begin position="16"/>
        <end position="35"/>
    </location>
</feature>
<keyword evidence="3" id="KW-1133">Transmembrane helix</keyword>
<feature type="transmembrane region" description="Helical" evidence="3">
    <location>
        <begin position="148"/>
        <end position="166"/>
    </location>
</feature>
<feature type="transmembrane region" description="Helical" evidence="3">
    <location>
        <begin position="41"/>
        <end position="62"/>
    </location>
</feature>
<dbReference type="PANTHER" id="PTHR32089">
    <property type="entry name" value="METHYL-ACCEPTING CHEMOTAXIS PROTEIN MCPB"/>
    <property type="match status" value="1"/>
</dbReference>
<keyword evidence="6" id="KW-1185">Reference proteome</keyword>
<evidence type="ECO:0000313" key="6">
    <source>
        <dbReference type="Proteomes" id="UP000036923"/>
    </source>
</evidence>
<dbReference type="GO" id="GO:0016020">
    <property type="term" value="C:membrane"/>
    <property type="evidence" value="ECO:0007669"/>
    <property type="project" value="InterPro"/>
</dbReference>
<keyword evidence="3" id="KW-0472">Membrane</keyword>
<evidence type="ECO:0000259" key="4">
    <source>
        <dbReference type="PROSITE" id="PS50111"/>
    </source>
</evidence>
<dbReference type="InterPro" id="IPR004089">
    <property type="entry name" value="MCPsignal_dom"/>
</dbReference>
<keyword evidence="1 2" id="KW-0807">Transducer</keyword>
<evidence type="ECO:0000256" key="3">
    <source>
        <dbReference type="SAM" id="Phobius"/>
    </source>
</evidence>
<keyword evidence="3" id="KW-0812">Transmembrane</keyword>
<feature type="transmembrane region" description="Helical" evidence="3">
    <location>
        <begin position="91"/>
        <end position="108"/>
    </location>
</feature>
<dbReference type="Gene3D" id="1.10.287.950">
    <property type="entry name" value="Methyl-accepting chemotaxis protein"/>
    <property type="match status" value="1"/>
</dbReference>
<dbReference type="STRING" id="398512.Bccel_5161"/>
<dbReference type="GO" id="GO:0007165">
    <property type="term" value="P:signal transduction"/>
    <property type="evidence" value="ECO:0007669"/>
    <property type="project" value="UniProtKB-KW"/>
</dbReference>
<dbReference type="eggNOG" id="COG0840">
    <property type="taxonomic scope" value="Bacteria"/>
</dbReference>
<dbReference type="Pfam" id="PF00015">
    <property type="entry name" value="MCPsignal"/>
    <property type="match status" value="1"/>
</dbReference>
<protein>
    <submittedName>
        <fullName evidence="5">Methyl-accepting chemotaxis sensory transducer</fullName>
    </submittedName>
</protein>
<reference evidence="6" key="1">
    <citation type="submission" date="2015-07" db="EMBL/GenBank/DDBJ databases">
        <title>Near-Complete Genome Sequence of the Cellulolytic Bacterium Bacteroides (Pseudobacteroides) cellulosolvens ATCC 35603.</title>
        <authorList>
            <person name="Dassa B."/>
            <person name="Utturkar S.M."/>
            <person name="Klingeman D.M."/>
            <person name="Hurt R.A."/>
            <person name="Keller M."/>
            <person name="Xu J."/>
            <person name="Reddy Y.H.K."/>
            <person name="Borovok I."/>
            <person name="Grinberg I.R."/>
            <person name="Lamed R."/>
            <person name="Zhivin O."/>
            <person name="Bayer E.A."/>
            <person name="Brown S.D."/>
        </authorList>
    </citation>
    <scope>NUCLEOTIDE SEQUENCE [LARGE SCALE GENOMIC DNA]</scope>
    <source>
        <strain evidence="6">DSM 2933</strain>
    </source>
</reference>
<dbReference type="EMBL" id="LGTC01000001">
    <property type="protein sequence ID" value="KNY29884.1"/>
    <property type="molecule type" value="Genomic_DNA"/>
</dbReference>